<gene>
    <name evidence="1" type="ORF">GMARGA_LOCUS37270</name>
</gene>
<comment type="caution">
    <text evidence="1">The sequence shown here is derived from an EMBL/GenBank/DDBJ whole genome shotgun (WGS) entry which is preliminary data.</text>
</comment>
<keyword evidence="2" id="KW-1185">Reference proteome</keyword>
<sequence>RYDYADDSAPNASARLFDLADTVQMVDLPLFPVKIIRENPLTNQA</sequence>
<feature type="non-terminal residue" evidence="1">
    <location>
        <position position="1"/>
    </location>
</feature>
<evidence type="ECO:0000313" key="1">
    <source>
        <dbReference type="EMBL" id="CAG8844739.1"/>
    </source>
</evidence>
<accession>A0ABN7WZY7</accession>
<evidence type="ECO:0000313" key="2">
    <source>
        <dbReference type="Proteomes" id="UP000789901"/>
    </source>
</evidence>
<name>A0ABN7WZY7_GIGMA</name>
<dbReference type="Proteomes" id="UP000789901">
    <property type="component" value="Unassembled WGS sequence"/>
</dbReference>
<reference evidence="1 2" key="1">
    <citation type="submission" date="2021-06" db="EMBL/GenBank/DDBJ databases">
        <authorList>
            <person name="Kallberg Y."/>
            <person name="Tangrot J."/>
            <person name="Rosling A."/>
        </authorList>
    </citation>
    <scope>NUCLEOTIDE SEQUENCE [LARGE SCALE GENOMIC DNA]</scope>
    <source>
        <strain evidence="1 2">120-4 pot B 10/14</strain>
    </source>
</reference>
<dbReference type="EMBL" id="CAJVQB010076945">
    <property type="protein sequence ID" value="CAG8844739.1"/>
    <property type="molecule type" value="Genomic_DNA"/>
</dbReference>
<organism evidence="1 2">
    <name type="scientific">Gigaspora margarita</name>
    <dbReference type="NCBI Taxonomy" id="4874"/>
    <lineage>
        <taxon>Eukaryota</taxon>
        <taxon>Fungi</taxon>
        <taxon>Fungi incertae sedis</taxon>
        <taxon>Mucoromycota</taxon>
        <taxon>Glomeromycotina</taxon>
        <taxon>Glomeromycetes</taxon>
        <taxon>Diversisporales</taxon>
        <taxon>Gigasporaceae</taxon>
        <taxon>Gigaspora</taxon>
    </lineage>
</organism>
<proteinExistence type="predicted"/>
<protein>
    <submittedName>
        <fullName evidence="1">11357_t:CDS:1</fullName>
    </submittedName>
</protein>